<proteinExistence type="predicted"/>
<dbReference type="OrthoDB" id="8120493at2759"/>
<keyword evidence="2" id="KW-1185">Reference proteome</keyword>
<sequence>MVLCSPAHCDVTNLTPCSHEEADTRLLLHISDAVQKGLKKVTIRTVDTDVVVLAVALFRRIKPEEMWIAFGGGTSFRHISVHEIANKLDPSTCAAFPLFHALTGCDTVSAFAGRGKKTAWETWKAFPEVTEAFNDILKMEADVNEARQQLFTHKSRTLENMPPTKAALVQQIKRAAYQANVWCKALEMDPQLPSPSDWGWVKDEVGWQPLWTTLPEASQSCYELIHCGCKKGCTTRCSCKKAALKCTALCLCSGDC</sequence>
<gene>
    <name evidence="1" type="ORF">FKW44_010276</name>
</gene>
<evidence type="ECO:0000313" key="1">
    <source>
        <dbReference type="EMBL" id="QQP49565.1"/>
    </source>
</evidence>
<protein>
    <submittedName>
        <fullName evidence="1">Uncharacterized protein LOC103506659</fullName>
    </submittedName>
</protein>
<organism evidence="1 2">
    <name type="scientific">Caligus rogercresseyi</name>
    <name type="common">Sea louse</name>
    <dbReference type="NCBI Taxonomy" id="217165"/>
    <lineage>
        <taxon>Eukaryota</taxon>
        <taxon>Metazoa</taxon>
        <taxon>Ecdysozoa</taxon>
        <taxon>Arthropoda</taxon>
        <taxon>Crustacea</taxon>
        <taxon>Multicrustacea</taxon>
        <taxon>Hexanauplia</taxon>
        <taxon>Copepoda</taxon>
        <taxon>Siphonostomatoida</taxon>
        <taxon>Caligidae</taxon>
        <taxon>Caligus</taxon>
    </lineage>
</organism>
<reference evidence="2" key="1">
    <citation type="submission" date="2021-01" db="EMBL/GenBank/DDBJ databases">
        <title>Caligus Genome Assembly.</title>
        <authorList>
            <person name="Gallardo-Escarate C."/>
        </authorList>
    </citation>
    <scope>NUCLEOTIDE SEQUENCE [LARGE SCALE GENOMIC DNA]</scope>
</reference>
<name>A0A7T8HGS1_CALRO</name>
<dbReference type="EMBL" id="CP045895">
    <property type="protein sequence ID" value="QQP49565.1"/>
    <property type="molecule type" value="Genomic_DNA"/>
</dbReference>
<dbReference type="AlphaFoldDB" id="A0A7T8HGS1"/>
<accession>A0A7T8HGS1</accession>
<dbReference type="Proteomes" id="UP000595437">
    <property type="component" value="Chromosome 6"/>
</dbReference>
<dbReference type="PANTHER" id="PTHR46704:SF9">
    <property type="entry name" value="BHLH DOMAIN-CONTAINING PROTEIN"/>
    <property type="match status" value="1"/>
</dbReference>
<dbReference type="PANTHER" id="PTHR46704">
    <property type="entry name" value="CXC DOMAIN-CONTAINING PROTEIN-RELATED"/>
    <property type="match status" value="1"/>
</dbReference>
<evidence type="ECO:0000313" key="2">
    <source>
        <dbReference type="Proteomes" id="UP000595437"/>
    </source>
</evidence>